<reference evidence="3 4" key="2">
    <citation type="submission" date="2013-04" db="EMBL/GenBank/DDBJ databases">
        <title>The Genome Sequence of Bilophila wadsworthia 3_1_6.</title>
        <authorList>
            <consortium name="The Broad Institute Genomics Platform"/>
            <person name="Earl A."/>
            <person name="Ward D."/>
            <person name="Feldgarden M."/>
            <person name="Gevers D."/>
            <person name="Sibley C."/>
            <person name="Strauss J."/>
            <person name="Allen-Vercoe E."/>
            <person name="Walker B."/>
            <person name="Young S."/>
            <person name="Zeng Q."/>
            <person name="Gargeya S."/>
            <person name="Fitzgerald M."/>
            <person name="Haas B."/>
            <person name="Abouelleil A."/>
            <person name="Allen A.W."/>
            <person name="Alvarado L."/>
            <person name="Arachchi H.M."/>
            <person name="Berlin A.M."/>
            <person name="Chapman S.B."/>
            <person name="Gainer-Dewar J."/>
            <person name="Goldberg J."/>
            <person name="Griggs A."/>
            <person name="Gujja S."/>
            <person name="Hansen M."/>
            <person name="Howarth C."/>
            <person name="Imamovic A."/>
            <person name="Ireland A."/>
            <person name="Larimer J."/>
            <person name="McCowan C."/>
            <person name="Murphy C."/>
            <person name="Pearson M."/>
            <person name="Poon T.W."/>
            <person name="Priest M."/>
            <person name="Roberts A."/>
            <person name="Saif S."/>
            <person name="Shea T."/>
            <person name="Sisk P."/>
            <person name="Sykes S."/>
            <person name="Wortman J."/>
            <person name="Nusbaum C."/>
            <person name="Birren B."/>
        </authorList>
    </citation>
    <scope>NUCLEOTIDE SEQUENCE [LARGE SCALE GENOMIC DNA]</scope>
    <source>
        <strain evidence="3 4">3_1_6</strain>
    </source>
</reference>
<evidence type="ECO:0000313" key="3">
    <source>
        <dbReference type="EMBL" id="EFV45743.1"/>
    </source>
</evidence>
<comment type="caution">
    <text evidence="3">The sequence shown here is derived from an EMBL/GenBank/DDBJ whole genome shotgun (WGS) entry which is preliminary data.</text>
</comment>
<accession>E5Y2S4</accession>
<protein>
    <recommendedName>
        <fullName evidence="5">Tripartite-type tricarboxylate transporter, receptor component TctC</fullName>
    </recommendedName>
</protein>
<dbReference type="PIRSF" id="PIRSF017082">
    <property type="entry name" value="YflP"/>
    <property type="match status" value="1"/>
</dbReference>
<dbReference type="HOGENOM" id="CLU_045683_1_1_7"/>
<dbReference type="GeneID" id="78086713"/>
<keyword evidence="4" id="KW-1185">Reference proteome</keyword>
<dbReference type="Gene3D" id="3.40.190.10">
    <property type="entry name" value="Periplasmic binding protein-like II"/>
    <property type="match status" value="1"/>
</dbReference>
<feature type="chain" id="PRO_5003203230" description="Tripartite-type tricarboxylate transporter, receptor component TctC" evidence="2">
    <location>
        <begin position="29"/>
        <end position="325"/>
    </location>
</feature>
<dbReference type="InterPro" id="IPR042100">
    <property type="entry name" value="Bug_dom1"/>
</dbReference>
<feature type="signal peptide" evidence="2">
    <location>
        <begin position="1"/>
        <end position="28"/>
    </location>
</feature>
<dbReference type="Pfam" id="PF03401">
    <property type="entry name" value="TctC"/>
    <property type="match status" value="1"/>
</dbReference>
<sequence length="325" mass="34762">MFKTLRTALFGMGAFLLAGGLLAVPAQASDYPNKPIQLVSPYGAGGDSDLTARVWAEFAKKKLGQPVVVVNKTGGGGLTGSLFAAKAKPDGYTLFLAQAGPNIIIPLTAKGANYSFDSFDYIARIMVANCAVVVNKDAPWNNLKEFEAAAKKEPGKLVFASPAATSWLTFAMRNWFTGTGVQVKQVEYKSGGEAATAVLGGHADMTFLFPQNYAPMASADKLKILAIGTKSDVYPNAPTFAEQGYEGNYYGWAGIAAPKGTPKEILDRLAAISEEIVKDPEYIKAIKNMNATPDYSTGEAWMKQLKEQYAEMNKVLTDLGLTGNK</sequence>
<dbReference type="EMBL" id="ADCP02000002">
    <property type="protein sequence ID" value="EFV45743.1"/>
    <property type="molecule type" value="Genomic_DNA"/>
</dbReference>
<name>E5Y2S4_BILW3</name>
<proteinExistence type="inferred from homology"/>
<comment type="similarity">
    <text evidence="1">Belongs to the UPF0065 (bug) family.</text>
</comment>
<dbReference type="AlphaFoldDB" id="E5Y2S4"/>
<reference evidence="3 4" key="1">
    <citation type="submission" date="2010-10" db="EMBL/GenBank/DDBJ databases">
        <authorList>
            <consortium name="The Broad Institute Genome Sequencing Platform"/>
            <person name="Ward D."/>
            <person name="Earl A."/>
            <person name="Feldgarden M."/>
            <person name="Young S.K."/>
            <person name="Gargeya S."/>
            <person name="Zeng Q."/>
            <person name="Alvarado L."/>
            <person name="Berlin A."/>
            <person name="Bochicchio J."/>
            <person name="Chapman S.B."/>
            <person name="Chen Z."/>
            <person name="Freedman E."/>
            <person name="Gellesch M."/>
            <person name="Goldberg J."/>
            <person name="Griggs A."/>
            <person name="Gujja S."/>
            <person name="Heilman E."/>
            <person name="Heiman D."/>
            <person name="Howarth C."/>
            <person name="Mehta T."/>
            <person name="Neiman D."/>
            <person name="Pearson M."/>
            <person name="Roberts A."/>
            <person name="Saif S."/>
            <person name="Shea T."/>
            <person name="Shenoy N."/>
            <person name="Sisk P."/>
            <person name="Stolte C."/>
            <person name="Sykes S."/>
            <person name="White J."/>
            <person name="Yandava C."/>
            <person name="Allen-Vercoe E."/>
            <person name="Sibley C."/>
            <person name="Ambrose C.E."/>
            <person name="Strauss J."/>
            <person name="Daigneault M."/>
            <person name="Haas B."/>
            <person name="Nusbaum C."/>
            <person name="Birren B."/>
        </authorList>
    </citation>
    <scope>NUCLEOTIDE SEQUENCE [LARGE SCALE GENOMIC DNA]</scope>
    <source>
        <strain evidence="3 4">3_1_6</strain>
    </source>
</reference>
<dbReference type="PANTHER" id="PTHR42928:SF5">
    <property type="entry name" value="BLR1237 PROTEIN"/>
    <property type="match status" value="1"/>
</dbReference>
<dbReference type="RefSeq" id="WP_005024714.1">
    <property type="nucleotide sequence ID" value="NZ_KE150239.1"/>
</dbReference>
<dbReference type="SUPFAM" id="SSF53850">
    <property type="entry name" value="Periplasmic binding protein-like II"/>
    <property type="match status" value="1"/>
</dbReference>
<dbReference type="Proteomes" id="UP000006034">
    <property type="component" value="Unassembled WGS sequence"/>
</dbReference>
<dbReference type="CDD" id="cd07012">
    <property type="entry name" value="PBP2_Bug_TTT"/>
    <property type="match status" value="1"/>
</dbReference>
<organism evidence="3 4">
    <name type="scientific">Bilophila wadsworthia (strain 3_1_6)</name>
    <dbReference type="NCBI Taxonomy" id="563192"/>
    <lineage>
        <taxon>Bacteria</taxon>
        <taxon>Pseudomonadati</taxon>
        <taxon>Thermodesulfobacteriota</taxon>
        <taxon>Desulfovibrionia</taxon>
        <taxon>Desulfovibrionales</taxon>
        <taxon>Desulfovibrionaceae</taxon>
        <taxon>Bilophila</taxon>
    </lineage>
</organism>
<keyword evidence="2" id="KW-0732">Signal</keyword>
<evidence type="ECO:0008006" key="5">
    <source>
        <dbReference type="Google" id="ProtNLM"/>
    </source>
</evidence>
<gene>
    <name evidence="3" type="ORF">HMPREF0179_00517</name>
</gene>
<dbReference type="InterPro" id="IPR005064">
    <property type="entry name" value="BUG"/>
</dbReference>
<evidence type="ECO:0000256" key="1">
    <source>
        <dbReference type="ARBA" id="ARBA00006987"/>
    </source>
</evidence>
<dbReference type="STRING" id="563192.HMPREF0179_00517"/>
<dbReference type="PANTHER" id="PTHR42928">
    <property type="entry name" value="TRICARBOXYLATE-BINDING PROTEIN"/>
    <property type="match status" value="1"/>
</dbReference>
<dbReference type="OrthoDB" id="8970543at2"/>
<evidence type="ECO:0000256" key="2">
    <source>
        <dbReference type="SAM" id="SignalP"/>
    </source>
</evidence>
<dbReference type="Gene3D" id="3.40.190.150">
    <property type="entry name" value="Bordetella uptake gene, domain 1"/>
    <property type="match status" value="1"/>
</dbReference>
<evidence type="ECO:0000313" key="4">
    <source>
        <dbReference type="Proteomes" id="UP000006034"/>
    </source>
</evidence>
<dbReference type="eggNOG" id="COG3181">
    <property type="taxonomic scope" value="Bacteria"/>
</dbReference>